<evidence type="ECO:0000256" key="5">
    <source>
        <dbReference type="ARBA" id="ARBA00022741"/>
    </source>
</evidence>
<dbReference type="PANTHER" id="PTHR43065">
    <property type="entry name" value="SENSOR HISTIDINE KINASE"/>
    <property type="match status" value="1"/>
</dbReference>
<evidence type="ECO:0000256" key="9">
    <source>
        <dbReference type="PROSITE-ProRule" id="PRU00169"/>
    </source>
</evidence>
<evidence type="ECO:0000256" key="8">
    <source>
        <dbReference type="ARBA" id="ARBA00023012"/>
    </source>
</evidence>
<feature type="domain" description="Histidine kinase" evidence="13">
    <location>
        <begin position="940"/>
        <end position="1163"/>
    </location>
</feature>
<keyword evidence="4" id="KW-0808">Transferase</keyword>
<evidence type="ECO:0000256" key="7">
    <source>
        <dbReference type="ARBA" id="ARBA00022840"/>
    </source>
</evidence>
<dbReference type="PROSITE" id="PS50109">
    <property type="entry name" value="HIS_KIN"/>
    <property type="match status" value="1"/>
</dbReference>
<dbReference type="Gene3D" id="3.30.450.20">
    <property type="entry name" value="PAS domain"/>
    <property type="match status" value="1"/>
</dbReference>
<keyword evidence="3 9" id="KW-0597">Phosphoprotein</keyword>
<evidence type="ECO:0000256" key="3">
    <source>
        <dbReference type="ARBA" id="ARBA00022553"/>
    </source>
</evidence>
<keyword evidence="8" id="KW-0902">Two-component regulatory system</keyword>
<dbReference type="Pfam" id="PF00989">
    <property type="entry name" value="PAS"/>
    <property type="match status" value="1"/>
</dbReference>
<evidence type="ECO:0000259" key="15">
    <source>
        <dbReference type="PROSITE" id="PS50113"/>
    </source>
</evidence>
<dbReference type="InterPro" id="IPR004358">
    <property type="entry name" value="Sig_transdc_His_kin-like_C"/>
</dbReference>
<keyword evidence="11" id="KW-0472">Membrane</keyword>
<dbReference type="InterPro" id="IPR005467">
    <property type="entry name" value="His_kinase_dom"/>
</dbReference>
<evidence type="ECO:0000256" key="4">
    <source>
        <dbReference type="ARBA" id="ARBA00022679"/>
    </source>
</evidence>
<dbReference type="Pfam" id="PF07494">
    <property type="entry name" value="Reg_prop"/>
    <property type="match status" value="1"/>
</dbReference>
<keyword evidence="7" id="KW-0067">ATP-binding</keyword>
<dbReference type="InterPro" id="IPR035965">
    <property type="entry name" value="PAS-like_dom_sf"/>
</dbReference>
<evidence type="ECO:0000256" key="12">
    <source>
        <dbReference type="SAM" id="SignalP"/>
    </source>
</evidence>
<dbReference type="EMBL" id="CP036432">
    <property type="protein sequence ID" value="QDV82489.1"/>
    <property type="molecule type" value="Genomic_DNA"/>
</dbReference>
<evidence type="ECO:0000313" key="16">
    <source>
        <dbReference type="EMBL" id="QDV82489.1"/>
    </source>
</evidence>
<dbReference type="PROSITE" id="PS50110">
    <property type="entry name" value="RESPONSE_REGULATORY"/>
    <property type="match status" value="1"/>
</dbReference>
<keyword evidence="5" id="KW-0547">Nucleotide-binding</keyword>
<proteinExistence type="predicted"/>
<dbReference type="InterPro" id="IPR011006">
    <property type="entry name" value="CheY-like_superfamily"/>
</dbReference>
<dbReference type="CDD" id="cd00082">
    <property type="entry name" value="HisKA"/>
    <property type="match status" value="1"/>
</dbReference>
<dbReference type="InterPro" id="IPR036097">
    <property type="entry name" value="HisK_dim/P_sf"/>
</dbReference>
<dbReference type="PROSITE" id="PS50113">
    <property type="entry name" value="PAC"/>
    <property type="match status" value="1"/>
</dbReference>
<feature type="domain" description="Response regulatory" evidence="14">
    <location>
        <begin position="1184"/>
        <end position="1298"/>
    </location>
</feature>
<evidence type="ECO:0000259" key="14">
    <source>
        <dbReference type="PROSITE" id="PS50110"/>
    </source>
</evidence>
<dbReference type="SUPFAM" id="SSF47384">
    <property type="entry name" value="Homodimeric domain of signal transducing histidine kinase"/>
    <property type="match status" value="1"/>
</dbReference>
<feature type="signal peptide" evidence="12">
    <location>
        <begin position="1"/>
        <end position="23"/>
    </location>
</feature>
<feature type="transmembrane region" description="Helical" evidence="11">
    <location>
        <begin position="759"/>
        <end position="780"/>
    </location>
</feature>
<dbReference type="InterPro" id="IPR000700">
    <property type="entry name" value="PAS-assoc_C"/>
</dbReference>
<sequence length="1307" mass="144631">MRRFLRLFLFSLIASLFAISGLAQQPAPIARPWQVVSFFDDAQLAEKSVTHADVAADGSVWLAVSDGLYHYDGYRWKRYTTADGLPSNYVRCVLVADDGALWVGTDRGAGRFDGETFDGSTLQGQLAGPSIRRIVEDSDGSLWFCCDQWPKGDVTAGLTRMQDGQFTTWRQSDGLPSSYTSDYVRVTSGQQFVLTNQGLAEFTDDGFRQPLKDAGLWEQDTYIWSMVESARHGLIVSTDDHFFQFKDGSWRRIPNQIADLEQPKLVATRDGEVFTCTPGRGPVIYRWVGGGWEKTSRQLTDVTGGNNYLFEDDQGAVWIAGSERLLRWNRGEPEWQLHQDVGGPVHRDTQGGVWFKQIQGGLVRWASDRPTHYRDLSEPIYEDSQGVLWSASEKGLYRWDHGRLQQVDLADHIKPKLLGIDGRDVVWLSATDTDRNRFVIGIAGDQMYVKDISHFQDRVRVSRSYADPRSGIWAILGANNFPPFQLVHCDPESITPIALPNRAQISHPPNVTALADGSVFVSGFFGLMRTTDLGANWTEVPMPSSALGKIRVLGGEAWVQCRGDLGGQAALARFRDGEWEIMFDRQGKIVGQNGRKQLFASSQGKIEVLTAGVEELPPPIATTPFETRVSSVVAGDSGELWVGVGTRCYRYRSDADAPETEIIDGDQTLGEDETLRLRVRGLERFKPKQQNRYFRVSTRVDDHDWTPFETLDEEIVFPTLPLGEHRVQVRVQDAAGQIDPTPAVFRFSVLPVPLQSRAWFKPVVAIGFVSILALALLAFFNWARVGKMARDLERQVALKTNRVVASEREFRLLFEDSQDAICLFADDGTLQSCNGAGTELLGKQENATTHLRTLFVDLDEADRFETELRKTNHLRGSRFRMQTLDGKPFDAIVSVNTRTDAAGKQSGHQVIIRDISTLVDLQQQLSETKKMEAVGRMAGGIAHDFNNFLAVVMYGAEFVRISAKGDPAVDQGVQMILDAAERGRNLTGQIQTFSRASTNKMDIVKTDKVLEGIEPLLQGVVDSSVAVEYHVTEGLDNIRADVSQLEQIFVNLAINASHAMPDGGTLSIHASNADVTEEQLPELNLDVPGPYVVIEVVDTGHGMDAATCERIFDPFFTTKPHGQGTGLGLAIVYGIVRQFRGQISVDSQPGRGTRFKIFLPATKEHSDEPATESAGQDPTQGSETILLVEDEQAIRDLACRSLRHYGYRVVGAVDGLDAKHKIETGGEFDLVISDVLMPGMTGTALLTWLRKSRPDMPILLMTGHADGGPDQAMDQLDVPCLKKPFLPAALAAQVRQLLDGRLAPTSS</sequence>
<dbReference type="NCBIfam" id="TIGR00229">
    <property type="entry name" value="sensory_box"/>
    <property type="match status" value="1"/>
</dbReference>
<dbReference type="InterPro" id="IPR003661">
    <property type="entry name" value="HisK_dim/P_dom"/>
</dbReference>
<dbReference type="SUPFAM" id="SSF55785">
    <property type="entry name" value="PYP-like sensor domain (PAS domain)"/>
    <property type="match status" value="1"/>
</dbReference>
<dbReference type="SUPFAM" id="SSF52172">
    <property type="entry name" value="CheY-like"/>
    <property type="match status" value="1"/>
</dbReference>
<dbReference type="Gene3D" id="3.30.565.10">
    <property type="entry name" value="Histidine kinase-like ATPase, C-terminal domain"/>
    <property type="match status" value="1"/>
</dbReference>
<dbReference type="RefSeq" id="WP_145208401.1">
    <property type="nucleotide sequence ID" value="NZ_CP036432.1"/>
</dbReference>
<protein>
    <recommendedName>
        <fullName evidence="2">histidine kinase</fullName>
        <ecNumber evidence="2">2.7.13.3</ecNumber>
    </recommendedName>
</protein>
<feature type="domain" description="PAC" evidence="15">
    <location>
        <begin position="875"/>
        <end position="927"/>
    </location>
</feature>
<dbReference type="CDD" id="cd00130">
    <property type="entry name" value="PAS"/>
    <property type="match status" value="1"/>
</dbReference>
<evidence type="ECO:0000256" key="1">
    <source>
        <dbReference type="ARBA" id="ARBA00000085"/>
    </source>
</evidence>
<dbReference type="Gene3D" id="1.10.287.130">
    <property type="match status" value="1"/>
</dbReference>
<dbReference type="Pfam" id="PF00072">
    <property type="entry name" value="Response_reg"/>
    <property type="match status" value="1"/>
</dbReference>
<dbReference type="InterPro" id="IPR001789">
    <property type="entry name" value="Sig_transdc_resp-reg_receiver"/>
</dbReference>
<dbReference type="InterPro" id="IPR015943">
    <property type="entry name" value="WD40/YVTN_repeat-like_dom_sf"/>
</dbReference>
<evidence type="ECO:0000256" key="10">
    <source>
        <dbReference type="SAM" id="MobiDB-lite"/>
    </source>
</evidence>
<dbReference type="SMART" id="SM00448">
    <property type="entry name" value="REC"/>
    <property type="match status" value="1"/>
</dbReference>
<reference evidence="16 17" key="1">
    <citation type="submission" date="2019-02" db="EMBL/GenBank/DDBJ databases">
        <title>Deep-cultivation of Planctomycetes and their phenomic and genomic characterization uncovers novel biology.</title>
        <authorList>
            <person name="Wiegand S."/>
            <person name="Jogler M."/>
            <person name="Boedeker C."/>
            <person name="Pinto D."/>
            <person name="Vollmers J."/>
            <person name="Rivas-Marin E."/>
            <person name="Kohn T."/>
            <person name="Peeters S.H."/>
            <person name="Heuer A."/>
            <person name="Rast P."/>
            <person name="Oberbeckmann S."/>
            <person name="Bunk B."/>
            <person name="Jeske O."/>
            <person name="Meyerdierks A."/>
            <person name="Storesund J.E."/>
            <person name="Kallscheuer N."/>
            <person name="Luecker S."/>
            <person name="Lage O.M."/>
            <person name="Pohl T."/>
            <person name="Merkel B.J."/>
            <person name="Hornburger P."/>
            <person name="Mueller R.-W."/>
            <person name="Bruemmer F."/>
            <person name="Labrenz M."/>
            <person name="Spormann A.M."/>
            <person name="Op den Camp H."/>
            <person name="Overmann J."/>
            <person name="Amann R."/>
            <person name="Jetten M.S.M."/>
            <person name="Mascher T."/>
            <person name="Medema M.H."/>
            <person name="Devos D.P."/>
            <person name="Kaster A.-K."/>
            <person name="Ovreas L."/>
            <person name="Rohde M."/>
            <person name="Galperin M.Y."/>
            <person name="Jogler C."/>
        </authorList>
    </citation>
    <scope>NUCLEOTIDE SEQUENCE [LARGE SCALE GENOMIC DNA]</scope>
    <source>
        <strain evidence="16 17">TBK1r</strain>
    </source>
</reference>
<dbReference type="InterPro" id="IPR036890">
    <property type="entry name" value="HATPase_C_sf"/>
</dbReference>
<dbReference type="PANTHER" id="PTHR43065:SF46">
    <property type="entry name" value="C4-DICARBOXYLATE TRANSPORT SENSOR PROTEIN DCTB"/>
    <property type="match status" value="1"/>
</dbReference>
<dbReference type="SMART" id="SM00387">
    <property type="entry name" value="HATPase_c"/>
    <property type="match status" value="1"/>
</dbReference>
<dbReference type="CDD" id="cd17574">
    <property type="entry name" value="REC_OmpR"/>
    <property type="match status" value="1"/>
</dbReference>
<dbReference type="PRINTS" id="PR00344">
    <property type="entry name" value="BCTRLSENSOR"/>
</dbReference>
<name>A0ABX5XKS4_9BACT</name>
<evidence type="ECO:0000256" key="6">
    <source>
        <dbReference type="ARBA" id="ARBA00022777"/>
    </source>
</evidence>
<evidence type="ECO:0000256" key="2">
    <source>
        <dbReference type="ARBA" id="ARBA00012438"/>
    </source>
</evidence>
<dbReference type="SUPFAM" id="SSF63829">
    <property type="entry name" value="Calcium-dependent phosphotriesterase"/>
    <property type="match status" value="1"/>
</dbReference>
<keyword evidence="11" id="KW-1133">Transmembrane helix</keyword>
<organism evidence="16 17">
    <name type="scientific">Stieleria magnilauensis</name>
    <dbReference type="NCBI Taxonomy" id="2527963"/>
    <lineage>
        <taxon>Bacteria</taxon>
        <taxon>Pseudomonadati</taxon>
        <taxon>Planctomycetota</taxon>
        <taxon>Planctomycetia</taxon>
        <taxon>Pirellulales</taxon>
        <taxon>Pirellulaceae</taxon>
        <taxon>Stieleria</taxon>
    </lineage>
</organism>
<dbReference type="Proteomes" id="UP000318081">
    <property type="component" value="Chromosome"/>
</dbReference>
<dbReference type="Pfam" id="PF02518">
    <property type="entry name" value="HATPase_c"/>
    <property type="match status" value="1"/>
</dbReference>
<keyword evidence="12" id="KW-0732">Signal</keyword>
<dbReference type="SUPFAM" id="SSF55874">
    <property type="entry name" value="ATPase domain of HSP90 chaperone/DNA topoisomerase II/histidine kinase"/>
    <property type="match status" value="1"/>
</dbReference>
<evidence type="ECO:0000259" key="13">
    <source>
        <dbReference type="PROSITE" id="PS50109"/>
    </source>
</evidence>
<dbReference type="EC" id="2.7.13.3" evidence="2"/>
<dbReference type="Gene3D" id="2.60.40.10">
    <property type="entry name" value="Immunoglobulins"/>
    <property type="match status" value="1"/>
</dbReference>
<gene>
    <name evidence="16" type="ORF">TBK1r_14190</name>
</gene>
<dbReference type="Gene3D" id="3.40.50.2300">
    <property type="match status" value="1"/>
</dbReference>
<keyword evidence="17" id="KW-1185">Reference proteome</keyword>
<accession>A0ABX5XKS4</accession>
<keyword evidence="6" id="KW-0418">Kinase</keyword>
<evidence type="ECO:0000313" key="17">
    <source>
        <dbReference type="Proteomes" id="UP000318081"/>
    </source>
</evidence>
<comment type="catalytic activity">
    <reaction evidence="1">
        <text>ATP + protein L-histidine = ADP + protein N-phospho-L-histidine.</text>
        <dbReference type="EC" id="2.7.13.3"/>
    </reaction>
</comment>
<feature type="region of interest" description="Disordered" evidence="10">
    <location>
        <begin position="1162"/>
        <end position="1181"/>
    </location>
</feature>
<feature type="modified residue" description="4-aspartylphosphate" evidence="9">
    <location>
        <position position="1234"/>
    </location>
</feature>
<dbReference type="InterPro" id="IPR003594">
    <property type="entry name" value="HATPase_dom"/>
</dbReference>
<keyword evidence="11" id="KW-0812">Transmembrane</keyword>
<dbReference type="InterPro" id="IPR013783">
    <property type="entry name" value="Ig-like_fold"/>
</dbReference>
<dbReference type="InterPro" id="IPR011110">
    <property type="entry name" value="Reg_prop"/>
</dbReference>
<dbReference type="Gene3D" id="2.130.10.10">
    <property type="entry name" value="YVTN repeat-like/Quinoprotein amine dehydrogenase"/>
    <property type="match status" value="3"/>
</dbReference>
<evidence type="ECO:0000256" key="11">
    <source>
        <dbReference type="SAM" id="Phobius"/>
    </source>
</evidence>
<dbReference type="InterPro" id="IPR000014">
    <property type="entry name" value="PAS"/>
</dbReference>
<dbReference type="InterPro" id="IPR013767">
    <property type="entry name" value="PAS_fold"/>
</dbReference>
<feature type="chain" id="PRO_5045343803" description="histidine kinase" evidence="12">
    <location>
        <begin position="24"/>
        <end position="1307"/>
    </location>
</feature>